<dbReference type="NCBIfam" id="TIGR02532">
    <property type="entry name" value="IV_pilin_GFxxxE"/>
    <property type="match status" value="1"/>
</dbReference>
<evidence type="ECO:0008006" key="9">
    <source>
        <dbReference type="Google" id="ProtNLM"/>
    </source>
</evidence>
<dbReference type="SUPFAM" id="SSF54523">
    <property type="entry name" value="Pili subunits"/>
    <property type="match status" value="1"/>
</dbReference>
<organism evidence="7 8">
    <name type="scientific">Candidatus Vogelbacteria bacterium RIFOXYD1_FULL_51_18</name>
    <dbReference type="NCBI Taxonomy" id="1802440"/>
    <lineage>
        <taxon>Bacteria</taxon>
        <taxon>Candidatus Vogeliibacteriota</taxon>
    </lineage>
</organism>
<accession>A0A1G2QHZ5</accession>
<keyword evidence="2" id="KW-0488">Methylation</keyword>
<gene>
    <name evidence="7" type="ORF">A2569_01490</name>
</gene>
<dbReference type="STRING" id="1802440.A2569_01490"/>
<dbReference type="InterPro" id="IPR012902">
    <property type="entry name" value="N_methyl_site"/>
</dbReference>
<dbReference type="PANTHER" id="PTHR30093">
    <property type="entry name" value="GENERAL SECRETION PATHWAY PROTEIN G"/>
    <property type="match status" value="1"/>
</dbReference>
<keyword evidence="5 6" id="KW-0472">Membrane</keyword>
<evidence type="ECO:0000256" key="3">
    <source>
        <dbReference type="ARBA" id="ARBA00022692"/>
    </source>
</evidence>
<proteinExistence type="predicted"/>
<evidence type="ECO:0000256" key="5">
    <source>
        <dbReference type="ARBA" id="ARBA00023136"/>
    </source>
</evidence>
<dbReference type="GO" id="GO:0015627">
    <property type="term" value="C:type II protein secretion system complex"/>
    <property type="evidence" value="ECO:0007669"/>
    <property type="project" value="InterPro"/>
</dbReference>
<reference evidence="7 8" key="1">
    <citation type="journal article" date="2016" name="Nat. Commun.">
        <title>Thousands of microbial genomes shed light on interconnected biogeochemical processes in an aquifer system.</title>
        <authorList>
            <person name="Anantharaman K."/>
            <person name="Brown C.T."/>
            <person name="Hug L.A."/>
            <person name="Sharon I."/>
            <person name="Castelle C.J."/>
            <person name="Probst A.J."/>
            <person name="Thomas B.C."/>
            <person name="Singh A."/>
            <person name="Wilkins M.J."/>
            <person name="Karaoz U."/>
            <person name="Brodie E.L."/>
            <person name="Williams K.H."/>
            <person name="Hubbard S.S."/>
            <person name="Banfield J.F."/>
        </authorList>
    </citation>
    <scope>NUCLEOTIDE SEQUENCE [LARGE SCALE GENOMIC DNA]</scope>
</reference>
<dbReference type="Proteomes" id="UP000177090">
    <property type="component" value="Unassembled WGS sequence"/>
</dbReference>
<dbReference type="PRINTS" id="PR00813">
    <property type="entry name" value="BCTERIALGSPG"/>
</dbReference>
<comment type="subcellular location">
    <subcellularLocation>
        <location evidence="1">Membrane</location>
        <topology evidence="1">Single-pass membrane protein</topology>
    </subcellularLocation>
</comment>
<dbReference type="InterPro" id="IPR000983">
    <property type="entry name" value="Bac_GSPG_pilin"/>
</dbReference>
<feature type="transmembrane region" description="Helical" evidence="6">
    <location>
        <begin position="6"/>
        <end position="29"/>
    </location>
</feature>
<comment type="caution">
    <text evidence="7">The sequence shown here is derived from an EMBL/GenBank/DDBJ whole genome shotgun (WGS) entry which is preliminary data.</text>
</comment>
<keyword evidence="3 6" id="KW-0812">Transmembrane</keyword>
<dbReference type="InterPro" id="IPR045584">
    <property type="entry name" value="Pilin-like"/>
</dbReference>
<dbReference type="Pfam" id="PF07963">
    <property type="entry name" value="N_methyl"/>
    <property type="match status" value="1"/>
</dbReference>
<name>A0A1G2QHZ5_9BACT</name>
<evidence type="ECO:0000256" key="1">
    <source>
        <dbReference type="ARBA" id="ARBA00004167"/>
    </source>
</evidence>
<protein>
    <recommendedName>
        <fullName evidence="9">Type II secretion system protein GspG C-terminal domain-containing protein</fullName>
    </recommendedName>
</protein>
<keyword evidence="4 6" id="KW-1133">Transmembrane helix</keyword>
<dbReference type="GO" id="GO:0015628">
    <property type="term" value="P:protein secretion by the type II secretion system"/>
    <property type="evidence" value="ECO:0007669"/>
    <property type="project" value="InterPro"/>
</dbReference>
<evidence type="ECO:0000256" key="6">
    <source>
        <dbReference type="SAM" id="Phobius"/>
    </source>
</evidence>
<dbReference type="PANTHER" id="PTHR30093:SF44">
    <property type="entry name" value="TYPE II SECRETION SYSTEM CORE PROTEIN G"/>
    <property type="match status" value="1"/>
</dbReference>
<evidence type="ECO:0000256" key="4">
    <source>
        <dbReference type="ARBA" id="ARBA00022989"/>
    </source>
</evidence>
<dbReference type="AlphaFoldDB" id="A0A1G2QHZ5"/>
<dbReference type="Gene3D" id="3.30.700.10">
    <property type="entry name" value="Glycoprotein, Type 4 Pilin"/>
    <property type="match status" value="1"/>
</dbReference>
<dbReference type="GO" id="GO:0016020">
    <property type="term" value="C:membrane"/>
    <property type="evidence" value="ECO:0007669"/>
    <property type="project" value="UniProtKB-SubCell"/>
</dbReference>
<dbReference type="EMBL" id="MHTL01000017">
    <property type="protein sequence ID" value="OHA60216.1"/>
    <property type="molecule type" value="Genomic_DNA"/>
</dbReference>
<evidence type="ECO:0000313" key="7">
    <source>
        <dbReference type="EMBL" id="OHA60216.1"/>
    </source>
</evidence>
<evidence type="ECO:0000313" key="8">
    <source>
        <dbReference type="Proteomes" id="UP000177090"/>
    </source>
</evidence>
<sequence>MIHRRGGFTLIELLVVIGIIGILSSIVLVSVNDARKKARDAKRLQEVKQIMNALELFYSDNNHYPYPITEGSWMYSSQSAGDWPTAFKTDLSKYMPTIPKDPLNIYSGDWATRYTYNYYSNRDSASSICPSGRCYFIIFQLEKGPNPYELTDGVKRCNGSLWEMSDFYSNYVSWGMSCK</sequence>
<evidence type="ECO:0000256" key="2">
    <source>
        <dbReference type="ARBA" id="ARBA00022481"/>
    </source>
</evidence>
<dbReference type="PROSITE" id="PS00409">
    <property type="entry name" value="PROKAR_NTER_METHYL"/>
    <property type="match status" value="1"/>
</dbReference>